<gene>
    <name evidence="1" type="ORF">NS319_14580</name>
</gene>
<dbReference type="PATRIC" id="fig|33051.3.peg.326"/>
<evidence type="ECO:0000313" key="1">
    <source>
        <dbReference type="EMBL" id="KTT68279.1"/>
    </source>
</evidence>
<proteinExistence type="predicted"/>
<name>A0A147HTW8_9SPHN</name>
<dbReference type="Proteomes" id="UP000072867">
    <property type="component" value="Unassembled WGS sequence"/>
</dbReference>
<sequence>MARHESVDVTSELVDATLSAEHQYEFVYGKGLQMLGGVYISRQQRLAGDDQAKEYAAMVMAAEHLQGWESVSIFQTKVGVFPARSAHDRALGHWAREDEGLVWYDGKTVYDPDRDGPV</sequence>
<organism evidence="1 2">
    <name type="scientific">Sphingomonas sanguinis</name>
    <dbReference type="NCBI Taxonomy" id="33051"/>
    <lineage>
        <taxon>Bacteria</taxon>
        <taxon>Pseudomonadati</taxon>
        <taxon>Pseudomonadota</taxon>
        <taxon>Alphaproteobacteria</taxon>
        <taxon>Sphingomonadales</taxon>
        <taxon>Sphingomonadaceae</taxon>
        <taxon>Sphingomonas</taxon>
    </lineage>
</organism>
<dbReference type="EMBL" id="LDTD01000115">
    <property type="protein sequence ID" value="KTT68279.1"/>
    <property type="molecule type" value="Genomic_DNA"/>
</dbReference>
<reference evidence="1 2" key="1">
    <citation type="journal article" date="2016" name="Front. Microbiol.">
        <title>Genomic Resource of Rice Seed Associated Bacteria.</title>
        <authorList>
            <person name="Midha S."/>
            <person name="Bansal K."/>
            <person name="Sharma S."/>
            <person name="Kumar N."/>
            <person name="Patil P.P."/>
            <person name="Chaudhry V."/>
            <person name="Patil P.B."/>
        </authorList>
    </citation>
    <scope>NUCLEOTIDE SEQUENCE [LARGE SCALE GENOMIC DNA]</scope>
    <source>
        <strain evidence="1 2">NS319</strain>
    </source>
</reference>
<dbReference type="AlphaFoldDB" id="A0A147HTW8"/>
<accession>A0A147HTW8</accession>
<evidence type="ECO:0000313" key="2">
    <source>
        <dbReference type="Proteomes" id="UP000072867"/>
    </source>
</evidence>
<protein>
    <submittedName>
        <fullName evidence="1">Uncharacterized protein</fullName>
    </submittedName>
</protein>
<comment type="caution">
    <text evidence="1">The sequence shown here is derived from an EMBL/GenBank/DDBJ whole genome shotgun (WGS) entry which is preliminary data.</text>
</comment>